<gene>
    <name evidence="2" type="ORF">P154DRAFT_571863</name>
</gene>
<name>A0A6A5WSJ0_9PLEO</name>
<accession>A0A6A5WSJ0</accession>
<evidence type="ECO:0000313" key="2">
    <source>
        <dbReference type="EMBL" id="KAF2004652.1"/>
    </source>
</evidence>
<sequence>MSAPFHIPFPKNFLSLNSPHKRSDSASSTDSTDSAASTEGHNFLSNRPVVARKASISSASGSDAVSEPASPPTAPVEAKHKPTPPSFLTLNLKHPVAKASGTEPAADKGGFLSNRH</sequence>
<dbReference type="OrthoDB" id="3797248at2759"/>
<organism evidence="2 3">
    <name type="scientific">Amniculicola lignicola CBS 123094</name>
    <dbReference type="NCBI Taxonomy" id="1392246"/>
    <lineage>
        <taxon>Eukaryota</taxon>
        <taxon>Fungi</taxon>
        <taxon>Dikarya</taxon>
        <taxon>Ascomycota</taxon>
        <taxon>Pezizomycotina</taxon>
        <taxon>Dothideomycetes</taxon>
        <taxon>Pleosporomycetidae</taxon>
        <taxon>Pleosporales</taxon>
        <taxon>Amniculicolaceae</taxon>
        <taxon>Amniculicola</taxon>
    </lineage>
</organism>
<feature type="compositionally biased region" description="Low complexity" evidence="1">
    <location>
        <begin position="51"/>
        <end position="66"/>
    </location>
</feature>
<protein>
    <submittedName>
        <fullName evidence="2">Uncharacterized protein</fullName>
    </submittedName>
</protein>
<evidence type="ECO:0000256" key="1">
    <source>
        <dbReference type="SAM" id="MobiDB-lite"/>
    </source>
</evidence>
<dbReference type="Proteomes" id="UP000799779">
    <property type="component" value="Unassembled WGS sequence"/>
</dbReference>
<proteinExistence type="predicted"/>
<feature type="region of interest" description="Disordered" evidence="1">
    <location>
        <begin position="1"/>
        <end position="116"/>
    </location>
</feature>
<dbReference type="AlphaFoldDB" id="A0A6A5WSJ0"/>
<keyword evidence="3" id="KW-1185">Reference proteome</keyword>
<feature type="compositionally biased region" description="Low complexity" evidence="1">
    <location>
        <begin position="25"/>
        <end position="38"/>
    </location>
</feature>
<dbReference type="EMBL" id="ML977566">
    <property type="protein sequence ID" value="KAF2004652.1"/>
    <property type="molecule type" value="Genomic_DNA"/>
</dbReference>
<evidence type="ECO:0000313" key="3">
    <source>
        <dbReference type="Proteomes" id="UP000799779"/>
    </source>
</evidence>
<reference evidence="2" key="1">
    <citation type="journal article" date="2020" name="Stud. Mycol.">
        <title>101 Dothideomycetes genomes: a test case for predicting lifestyles and emergence of pathogens.</title>
        <authorList>
            <person name="Haridas S."/>
            <person name="Albert R."/>
            <person name="Binder M."/>
            <person name="Bloem J."/>
            <person name="Labutti K."/>
            <person name="Salamov A."/>
            <person name="Andreopoulos B."/>
            <person name="Baker S."/>
            <person name="Barry K."/>
            <person name="Bills G."/>
            <person name="Bluhm B."/>
            <person name="Cannon C."/>
            <person name="Castanera R."/>
            <person name="Culley D."/>
            <person name="Daum C."/>
            <person name="Ezra D."/>
            <person name="Gonzalez J."/>
            <person name="Henrissat B."/>
            <person name="Kuo A."/>
            <person name="Liang C."/>
            <person name="Lipzen A."/>
            <person name="Lutzoni F."/>
            <person name="Magnuson J."/>
            <person name="Mondo S."/>
            <person name="Nolan M."/>
            <person name="Ohm R."/>
            <person name="Pangilinan J."/>
            <person name="Park H.-J."/>
            <person name="Ramirez L."/>
            <person name="Alfaro M."/>
            <person name="Sun H."/>
            <person name="Tritt A."/>
            <person name="Yoshinaga Y."/>
            <person name="Zwiers L.-H."/>
            <person name="Turgeon B."/>
            <person name="Goodwin S."/>
            <person name="Spatafora J."/>
            <person name="Crous P."/>
            <person name="Grigoriev I."/>
        </authorList>
    </citation>
    <scope>NUCLEOTIDE SEQUENCE</scope>
    <source>
        <strain evidence="2">CBS 123094</strain>
    </source>
</reference>